<evidence type="ECO:0000256" key="1">
    <source>
        <dbReference type="SAM" id="MobiDB-lite"/>
    </source>
</evidence>
<accession>A0A418NW13</accession>
<evidence type="ECO:0000259" key="2">
    <source>
        <dbReference type="Pfam" id="PF09992"/>
    </source>
</evidence>
<keyword evidence="4" id="KW-1185">Reference proteome</keyword>
<comment type="caution">
    <text evidence="3">The sequence shown here is derived from an EMBL/GenBank/DDBJ whole genome shotgun (WGS) entry which is preliminary data.</text>
</comment>
<proteinExistence type="predicted"/>
<organism evidence="3 4">
    <name type="scientific">Aurantiacibacter zhengii</name>
    <dbReference type="NCBI Taxonomy" id="2307003"/>
    <lineage>
        <taxon>Bacteria</taxon>
        <taxon>Pseudomonadati</taxon>
        <taxon>Pseudomonadota</taxon>
        <taxon>Alphaproteobacteria</taxon>
        <taxon>Sphingomonadales</taxon>
        <taxon>Erythrobacteraceae</taxon>
        <taxon>Aurantiacibacter</taxon>
    </lineage>
</organism>
<dbReference type="Proteomes" id="UP000286576">
    <property type="component" value="Unassembled WGS sequence"/>
</dbReference>
<dbReference type="InterPro" id="IPR018711">
    <property type="entry name" value="NAGPA"/>
</dbReference>
<gene>
    <name evidence="3" type="ORF">D2V07_00440</name>
</gene>
<dbReference type="AlphaFoldDB" id="A0A418NW13"/>
<reference evidence="3 4" key="1">
    <citation type="submission" date="2018-08" db="EMBL/GenBank/DDBJ databases">
        <title>Erythrobacter zhengii sp.nov., a bacterium isolated from deep-sea sediment.</title>
        <authorList>
            <person name="Fang C."/>
            <person name="Wu Y.-H."/>
            <person name="Sun C."/>
            <person name="Wang H."/>
            <person name="Cheng H."/>
            <person name="Meng F.-X."/>
            <person name="Wang C.-S."/>
            <person name="Xu X.-W."/>
        </authorList>
    </citation>
    <scope>NUCLEOTIDE SEQUENCE [LARGE SCALE GENOMIC DNA]</scope>
    <source>
        <strain evidence="3 4">V18</strain>
    </source>
</reference>
<feature type="region of interest" description="Disordered" evidence="1">
    <location>
        <begin position="1"/>
        <end position="26"/>
    </location>
</feature>
<dbReference type="EMBL" id="QXFL01000001">
    <property type="protein sequence ID" value="RIV88783.1"/>
    <property type="molecule type" value="Genomic_DNA"/>
</dbReference>
<protein>
    <recommendedName>
        <fullName evidence="2">Phosphodiester glycosidase domain-containing protein</fullName>
    </recommendedName>
</protein>
<dbReference type="Pfam" id="PF09992">
    <property type="entry name" value="NAGPA"/>
    <property type="match status" value="1"/>
</dbReference>
<evidence type="ECO:0000313" key="4">
    <source>
        <dbReference type="Proteomes" id="UP000286576"/>
    </source>
</evidence>
<feature type="domain" description="Phosphodiester glycosidase" evidence="2">
    <location>
        <begin position="114"/>
        <end position="263"/>
    </location>
</feature>
<name>A0A418NW13_9SPHN</name>
<sequence length="290" mass="31648">MPSQGRCPHRRCAGGRGSRQRTGLRPVNGGVKRAFASFTLLALAACSIRTEGSEEQPRASICEPLVFEDSPFTHCTAEPARHAIALDLSPEDSDQPYRSFEKLADELGGETSQIAMVMNGGMFDAEGRPIGYYVEDGLRLTVLNQNEGPGNFHLLPNGVFFGEAAEGPWRVWDTDRFAREIEGRPHFATQSGPMLVINGELHPAFDPDGTSHKTRNAVGVDAAGRAHFIISEAPVSFGKLARLYRDVLRVNNALFLDGSVSQMWDPAKGRMDGGPSIGPMIIVRERNTEQ</sequence>
<dbReference type="OrthoDB" id="5515706at2"/>
<evidence type="ECO:0000313" key="3">
    <source>
        <dbReference type="EMBL" id="RIV88783.1"/>
    </source>
</evidence>